<keyword evidence="2" id="KW-1185">Reference proteome</keyword>
<protein>
    <submittedName>
        <fullName evidence="1">Uncharacterized protein</fullName>
    </submittedName>
</protein>
<evidence type="ECO:0000313" key="1">
    <source>
        <dbReference type="EMBL" id="KAK4171325.1"/>
    </source>
</evidence>
<reference evidence="1" key="2">
    <citation type="submission" date="2023-05" db="EMBL/GenBank/DDBJ databases">
        <authorList>
            <consortium name="Lawrence Berkeley National Laboratory"/>
            <person name="Steindorff A."/>
            <person name="Hensen N."/>
            <person name="Bonometti L."/>
            <person name="Westerberg I."/>
            <person name="Brannstrom I.O."/>
            <person name="Guillou S."/>
            <person name="Cros-Aarteil S."/>
            <person name="Calhoun S."/>
            <person name="Haridas S."/>
            <person name="Kuo A."/>
            <person name="Mondo S."/>
            <person name="Pangilinan J."/>
            <person name="Riley R."/>
            <person name="Labutti K."/>
            <person name="Andreopoulos B."/>
            <person name="Lipzen A."/>
            <person name="Chen C."/>
            <person name="Yanf M."/>
            <person name="Daum C."/>
            <person name="Ng V."/>
            <person name="Clum A."/>
            <person name="Ohm R."/>
            <person name="Martin F."/>
            <person name="Silar P."/>
            <person name="Natvig D."/>
            <person name="Lalanne C."/>
            <person name="Gautier V."/>
            <person name="Ament-Velasquez S.L."/>
            <person name="Kruys A."/>
            <person name="Hutchinson M.I."/>
            <person name="Powell A.J."/>
            <person name="Barry K."/>
            <person name="Miller A.N."/>
            <person name="Grigoriev I.V."/>
            <person name="Debuchy R."/>
            <person name="Gladieux P."/>
            <person name="Thoren M.H."/>
            <person name="Johannesson H."/>
        </authorList>
    </citation>
    <scope>NUCLEOTIDE SEQUENCE</scope>
    <source>
        <strain evidence="1">CBS 892.96</strain>
    </source>
</reference>
<proteinExistence type="predicted"/>
<dbReference type="AlphaFoldDB" id="A0AAN7A2U8"/>
<evidence type="ECO:0000313" key="2">
    <source>
        <dbReference type="Proteomes" id="UP001302321"/>
    </source>
</evidence>
<comment type="caution">
    <text evidence="1">The sequence shown here is derived from an EMBL/GenBank/DDBJ whole genome shotgun (WGS) entry which is preliminary data.</text>
</comment>
<dbReference type="EMBL" id="MU866586">
    <property type="protein sequence ID" value="KAK4171325.1"/>
    <property type="molecule type" value="Genomic_DNA"/>
</dbReference>
<gene>
    <name evidence="1" type="ORF">QBC36DRAFT_199582</name>
</gene>
<dbReference type="Proteomes" id="UP001302321">
    <property type="component" value="Unassembled WGS sequence"/>
</dbReference>
<name>A0AAN7A2U8_9PEZI</name>
<sequence length="94" mass="10375">MSVNSRDNYTGSRYAFASRRRAEDTCSSCTESVKPDTLVLADGITKYDIVGLDDVKVEELVNHELTGLLFHKLAIADSGVGPEGVPKEFQVRRK</sequence>
<reference evidence="1" key="1">
    <citation type="journal article" date="2023" name="Mol. Phylogenet. Evol.">
        <title>Genome-scale phylogeny and comparative genomics of the fungal order Sordariales.</title>
        <authorList>
            <person name="Hensen N."/>
            <person name="Bonometti L."/>
            <person name="Westerberg I."/>
            <person name="Brannstrom I.O."/>
            <person name="Guillou S."/>
            <person name="Cros-Aarteil S."/>
            <person name="Calhoun S."/>
            <person name="Haridas S."/>
            <person name="Kuo A."/>
            <person name="Mondo S."/>
            <person name="Pangilinan J."/>
            <person name="Riley R."/>
            <person name="LaButti K."/>
            <person name="Andreopoulos B."/>
            <person name="Lipzen A."/>
            <person name="Chen C."/>
            <person name="Yan M."/>
            <person name="Daum C."/>
            <person name="Ng V."/>
            <person name="Clum A."/>
            <person name="Steindorff A."/>
            <person name="Ohm R.A."/>
            <person name="Martin F."/>
            <person name="Silar P."/>
            <person name="Natvig D.O."/>
            <person name="Lalanne C."/>
            <person name="Gautier V."/>
            <person name="Ament-Velasquez S.L."/>
            <person name="Kruys A."/>
            <person name="Hutchinson M.I."/>
            <person name="Powell A.J."/>
            <person name="Barry K."/>
            <person name="Miller A.N."/>
            <person name="Grigoriev I.V."/>
            <person name="Debuchy R."/>
            <person name="Gladieux P."/>
            <person name="Hiltunen Thoren M."/>
            <person name="Johannesson H."/>
        </authorList>
    </citation>
    <scope>NUCLEOTIDE SEQUENCE</scope>
    <source>
        <strain evidence="1">CBS 892.96</strain>
    </source>
</reference>
<accession>A0AAN7A2U8</accession>
<organism evidence="1 2">
    <name type="scientific">Triangularia setosa</name>
    <dbReference type="NCBI Taxonomy" id="2587417"/>
    <lineage>
        <taxon>Eukaryota</taxon>
        <taxon>Fungi</taxon>
        <taxon>Dikarya</taxon>
        <taxon>Ascomycota</taxon>
        <taxon>Pezizomycotina</taxon>
        <taxon>Sordariomycetes</taxon>
        <taxon>Sordariomycetidae</taxon>
        <taxon>Sordariales</taxon>
        <taxon>Podosporaceae</taxon>
        <taxon>Triangularia</taxon>
    </lineage>
</organism>